<accession>A0ABT8KLG1</accession>
<name>A0ABT8KLG1_9BACT</name>
<evidence type="ECO:0000259" key="1">
    <source>
        <dbReference type="Pfam" id="PF00326"/>
    </source>
</evidence>
<organism evidence="2 3">
    <name type="scientific">Splendidivirga corallicola</name>
    <dbReference type="NCBI Taxonomy" id="3051826"/>
    <lineage>
        <taxon>Bacteria</taxon>
        <taxon>Pseudomonadati</taxon>
        <taxon>Bacteroidota</taxon>
        <taxon>Cytophagia</taxon>
        <taxon>Cytophagales</taxon>
        <taxon>Splendidivirgaceae</taxon>
        <taxon>Splendidivirga</taxon>
    </lineage>
</organism>
<dbReference type="Gene3D" id="3.40.50.1820">
    <property type="entry name" value="alpha/beta hydrolase"/>
    <property type="match status" value="1"/>
</dbReference>
<keyword evidence="2" id="KW-0378">Hydrolase</keyword>
<dbReference type="Pfam" id="PF00326">
    <property type="entry name" value="Peptidase_S9"/>
    <property type="match status" value="1"/>
</dbReference>
<dbReference type="Proteomes" id="UP001172082">
    <property type="component" value="Unassembled WGS sequence"/>
</dbReference>
<sequence length="254" mass="28651">MEINIEFKSSKTNNLIQGRFIKATNFEEKSPLIFMLTGDGPKGSKSSSWTNMPPKLAKKGISSFLFDFEGLGYSAGSRKKLSLSLGISNLRDAMSEIKSQEWIDFERIGCFASSFGAAVILSCPEIANDLAVLGLKSPASFLADAYYNELSFQEFETWREEGYSSINGYNFEIFIDSLEYNVFSSAKKINTPTFITQGDKDEIVPFQQTIFLYECLKSKKKALRIFKKGNHGYSIANHWEEMATYFVDSFSQNL</sequence>
<gene>
    <name evidence="2" type="ORF">QQ008_06870</name>
</gene>
<dbReference type="InterPro" id="IPR001375">
    <property type="entry name" value="Peptidase_S9_cat"/>
</dbReference>
<dbReference type="PANTHER" id="PTHR22946">
    <property type="entry name" value="DIENELACTONE HYDROLASE DOMAIN-CONTAINING PROTEIN-RELATED"/>
    <property type="match status" value="1"/>
</dbReference>
<dbReference type="InterPro" id="IPR029058">
    <property type="entry name" value="AB_hydrolase_fold"/>
</dbReference>
<dbReference type="EMBL" id="JAUJEA010000002">
    <property type="protein sequence ID" value="MDN5201074.1"/>
    <property type="molecule type" value="Genomic_DNA"/>
</dbReference>
<comment type="caution">
    <text evidence="2">The sequence shown here is derived from an EMBL/GenBank/DDBJ whole genome shotgun (WGS) entry which is preliminary data.</text>
</comment>
<dbReference type="SUPFAM" id="SSF53474">
    <property type="entry name" value="alpha/beta-Hydrolases"/>
    <property type="match status" value="1"/>
</dbReference>
<feature type="domain" description="Peptidase S9 prolyl oligopeptidase catalytic" evidence="1">
    <location>
        <begin position="91"/>
        <end position="244"/>
    </location>
</feature>
<proteinExistence type="predicted"/>
<evidence type="ECO:0000313" key="2">
    <source>
        <dbReference type="EMBL" id="MDN5201074.1"/>
    </source>
</evidence>
<reference evidence="2" key="1">
    <citation type="submission" date="2023-06" db="EMBL/GenBank/DDBJ databases">
        <title>Genomic of Parafulvivirga corallium.</title>
        <authorList>
            <person name="Wang G."/>
        </authorList>
    </citation>
    <scope>NUCLEOTIDE SEQUENCE</scope>
    <source>
        <strain evidence="2">BMA10</strain>
    </source>
</reference>
<dbReference type="InterPro" id="IPR050261">
    <property type="entry name" value="FrsA_esterase"/>
</dbReference>
<keyword evidence="3" id="KW-1185">Reference proteome</keyword>
<protein>
    <submittedName>
        <fullName evidence="2">Alpha/beta hydrolase</fullName>
    </submittedName>
</protein>
<dbReference type="GO" id="GO:0016787">
    <property type="term" value="F:hydrolase activity"/>
    <property type="evidence" value="ECO:0007669"/>
    <property type="project" value="UniProtKB-KW"/>
</dbReference>
<dbReference type="RefSeq" id="WP_346751102.1">
    <property type="nucleotide sequence ID" value="NZ_JAUJEA010000002.1"/>
</dbReference>
<evidence type="ECO:0000313" key="3">
    <source>
        <dbReference type="Proteomes" id="UP001172082"/>
    </source>
</evidence>